<feature type="domain" description="FecR N-terminal" evidence="3">
    <location>
        <begin position="11"/>
        <end position="53"/>
    </location>
</feature>
<evidence type="ECO:0000259" key="3">
    <source>
        <dbReference type="Pfam" id="PF16220"/>
    </source>
</evidence>
<dbReference type="PANTHER" id="PTHR30273">
    <property type="entry name" value="PERIPLASMIC SIGNAL SENSOR AND SIGMA FACTOR ACTIVATOR FECR-RELATED"/>
    <property type="match status" value="1"/>
</dbReference>
<evidence type="ECO:0000313" key="4">
    <source>
        <dbReference type="EMBL" id="GAA5076601.1"/>
    </source>
</evidence>
<dbReference type="EMBL" id="BAABKY010000002">
    <property type="protein sequence ID" value="GAA5076601.1"/>
    <property type="molecule type" value="Genomic_DNA"/>
</dbReference>
<dbReference type="PIRSF" id="PIRSF018266">
    <property type="entry name" value="FecR"/>
    <property type="match status" value="1"/>
</dbReference>
<dbReference type="InterPro" id="IPR032623">
    <property type="entry name" value="FecR_N"/>
</dbReference>
<evidence type="ECO:0000256" key="1">
    <source>
        <dbReference type="SAM" id="Phobius"/>
    </source>
</evidence>
<feature type="transmembrane region" description="Helical" evidence="1">
    <location>
        <begin position="84"/>
        <end position="105"/>
    </location>
</feature>
<dbReference type="InterPro" id="IPR012373">
    <property type="entry name" value="Ferrdict_sens_TM"/>
</dbReference>
<evidence type="ECO:0000313" key="5">
    <source>
        <dbReference type="Proteomes" id="UP001501083"/>
    </source>
</evidence>
<dbReference type="Proteomes" id="UP001501083">
    <property type="component" value="Unassembled WGS sequence"/>
</dbReference>
<keyword evidence="5" id="KW-1185">Reference proteome</keyword>
<keyword evidence="1" id="KW-0812">Transmembrane</keyword>
<dbReference type="InterPro" id="IPR006860">
    <property type="entry name" value="FecR"/>
</dbReference>
<protein>
    <submittedName>
        <fullName evidence="4">FecR family protein</fullName>
    </submittedName>
</protein>
<reference evidence="5" key="1">
    <citation type="journal article" date="2019" name="Int. J. Syst. Evol. Microbiol.">
        <title>The Global Catalogue of Microorganisms (GCM) 10K type strain sequencing project: providing services to taxonomists for standard genome sequencing and annotation.</title>
        <authorList>
            <consortium name="The Broad Institute Genomics Platform"/>
            <consortium name="The Broad Institute Genome Sequencing Center for Infectious Disease"/>
            <person name="Wu L."/>
            <person name="Ma J."/>
        </authorList>
    </citation>
    <scope>NUCLEOTIDE SEQUENCE [LARGE SCALE GENOMIC DNA]</scope>
    <source>
        <strain evidence="5">JCM 19212</strain>
    </source>
</reference>
<evidence type="ECO:0000259" key="2">
    <source>
        <dbReference type="Pfam" id="PF04773"/>
    </source>
</evidence>
<comment type="caution">
    <text evidence="4">The sequence shown here is derived from an EMBL/GenBank/DDBJ whole genome shotgun (WGS) entry which is preliminary data.</text>
</comment>
<dbReference type="Pfam" id="PF16220">
    <property type="entry name" value="DUF4880"/>
    <property type="match status" value="1"/>
</dbReference>
<dbReference type="Gene3D" id="2.60.120.1440">
    <property type="match status" value="1"/>
</dbReference>
<gene>
    <name evidence="4" type="ORF">GCM10025759_21410</name>
</gene>
<sequence length="323" mass="35173">MNARTTNPSTEAAQAWMARLMAPDCTASERALFEDWLAESPENIAAFLELERVNALTAELASDEMVRAAARAARRAPAAPMRRWRVWVPSAAAAVLVVAVAMLHWRQPVDVPAVEHYVTTLGEQRDVTLADGTKLRLDTASVLTTRFDSDARVVELNRGRAQFTVGDDPRPFLVHAGAGTVRDIGTTFQVSHRGDVVDVGLLEGRVDVSTAKAGSSTLAPGEQVTVQADGRIGAKAPLDVAMARAWPQGDLVFQQRRLDELLSEMNRYSSRQIRLADPALGELRVSGVFHAGDQEALVAVLERGWPLRAVRSSDDEIVLHARD</sequence>
<feature type="domain" description="FecR protein" evidence="2">
    <location>
        <begin position="117"/>
        <end position="206"/>
    </location>
</feature>
<keyword evidence="1" id="KW-1133">Transmembrane helix</keyword>
<accession>A0ABP9LHJ2</accession>
<name>A0ABP9LHJ2_9GAMM</name>
<proteinExistence type="predicted"/>
<dbReference type="PANTHER" id="PTHR30273:SF2">
    <property type="entry name" value="PROTEIN FECR"/>
    <property type="match status" value="1"/>
</dbReference>
<keyword evidence="1" id="KW-0472">Membrane</keyword>
<dbReference type="Pfam" id="PF04773">
    <property type="entry name" value="FecR"/>
    <property type="match status" value="1"/>
</dbReference>
<dbReference type="RefSeq" id="WP_158985347.1">
    <property type="nucleotide sequence ID" value="NZ_BAABKY010000002.1"/>
</dbReference>
<organism evidence="4 5">
    <name type="scientific">Lysobacter panacisoli</name>
    <dbReference type="NCBI Taxonomy" id="1255263"/>
    <lineage>
        <taxon>Bacteria</taxon>
        <taxon>Pseudomonadati</taxon>
        <taxon>Pseudomonadota</taxon>
        <taxon>Gammaproteobacteria</taxon>
        <taxon>Lysobacterales</taxon>
        <taxon>Lysobacteraceae</taxon>
        <taxon>Lysobacter</taxon>
    </lineage>
</organism>